<reference evidence="1 2" key="1">
    <citation type="journal article" date="2004" name="Science">
        <title>The Ashbya gossypii genome as a tool for mapping the ancient Saccharomyces cerevisiae genome.</title>
        <authorList>
            <person name="Dietrich F.S."/>
            <person name="Voegeli S."/>
            <person name="Brachat S."/>
            <person name="Lerch A."/>
            <person name="Gates K."/>
            <person name="Steiner S."/>
            <person name="Mohr C."/>
            <person name="Pohlmann R."/>
            <person name="Luedi P."/>
            <person name="Choi S."/>
            <person name="Wing R.A."/>
            <person name="Flavier A."/>
            <person name="Gaffney T.D."/>
            <person name="Philippsen P."/>
        </authorList>
    </citation>
    <scope>NUCLEOTIDE SEQUENCE [LARGE SCALE GENOMIC DNA]</scope>
    <source>
        <strain evidence="2">ATCC 10895 / CBS 109.51 / FGSC 9923 / NRRL Y-1056</strain>
    </source>
</reference>
<organism evidence="1 2">
    <name type="scientific">Eremothecium gossypii (strain ATCC 10895 / CBS 109.51 / FGSC 9923 / NRRL Y-1056)</name>
    <name type="common">Yeast</name>
    <name type="synonym">Ashbya gossypii</name>
    <dbReference type="NCBI Taxonomy" id="284811"/>
    <lineage>
        <taxon>Eukaryota</taxon>
        <taxon>Fungi</taxon>
        <taxon>Dikarya</taxon>
        <taxon>Ascomycota</taxon>
        <taxon>Saccharomycotina</taxon>
        <taxon>Saccharomycetes</taxon>
        <taxon>Saccharomycetales</taxon>
        <taxon>Saccharomycetaceae</taxon>
        <taxon>Eremothecium</taxon>
    </lineage>
</organism>
<protein>
    <submittedName>
        <fullName evidence="1">ACR077Wp</fullName>
    </submittedName>
</protein>
<dbReference type="OMA" id="SESRCRM"/>
<keyword evidence="2" id="KW-1185">Reference proteome</keyword>
<dbReference type="InParanoid" id="Q75C40"/>
<dbReference type="HOGENOM" id="CLU_585224_0_0_1"/>
<dbReference type="EMBL" id="AE016816">
    <property type="protein sequence ID" value="AAS51303.2"/>
    <property type="molecule type" value="Genomic_DNA"/>
</dbReference>
<reference evidence="2" key="2">
    <citation type="journal article" date="2013" name="G3 (Bethesda)">
        <title>Genomes of Ashbya fungi isolated from insects reveal four mating-type loci, numerous translocations, lack of transposons, and distinct gene duplications.</title>
        <authorList>
            <person name="Dietrich F.S."/>
            <person name="Voegeli S."/>
            <person name="Kuo S."/>
            <person name="Philippsen P."/>
        </authorList>
    </citation>
    <scope>GENOME REANNOTATION</scope>
    <source>
        <strain evidence="2">ATCC 10895 / CBS 109.51 / FGSC 9923 / NRRL Y-1056</strain>
    </source>
</reference>
<dbReference type="OrthoDB" id="4051437at2759"/>
<dbReference type="GeneID" id="4619604"/>
<gene>
    <name evidence="1" type="ORF">AGOS_ACR077W</name>
</gene>
<evidence type="ECO:0000313" key="2">
    <source>
        <dbReference type="Proteomes" id="UP000000591"/>
    </source>
</evidence>
<evidence type="ECO:0000313" key="1">
    <source>
        <dbReference type="EMBL" id="AAS51303.2"/>
    </source>
</evidence>
<dbReference type="eggNOG" id="ENOG502SXY3">
    <property type="taxonomic scope" value="Eukaryota"/>
</dbReference>
<accession>Q75C40</accession>
<dbReference type="RefSeq" id="NP_983479.2">
    <property type="nucleotide sequence ID" value="NM_208832.2"/>
</dbReference>
<name>Q75C40_EREGS</name>
<dbReference type="KEGG" id="ago:AGOS_ACR077W"/>
<dbReference type="Proteomes" id="UP000000591">
    <property type="component" value="Chromosome III"/>
</dbReference>
<dbReference type="AlphaFoldDB" id="Q75C40"/>
<sequence>MTIQKHCLGLALRRRGRPQVTRCQVPSVRYPRIMDRLTSTNLASKVGVPMAVDAENQLVAQRLVGGGTPESGDIYKVSKPAHATTRIGAIGMSESMRGGGGDSKRKTLRYVLEKQGNGPSFEAQLLLERIPDSLPPCEEFQQRLRECQDGTLLLNLATTFYQPLEDVATVKALFRFRDYFFHHQGWYSLTFNQFVRVYPVISCLMVKSKGQREKVKCPKAFVSESRCRMDTSHRSRSQRTRSKKPRLECDCKVNYRIEIDMTERMVTMLVKGLHTHPIENVLAFKTSFFLVNILDDLCKKGHKNVNQIQDIMKQRLEPYDWDNIGFTQMLATRSHFTNRIAKFHPPNGLARGFEPGTIVITHFEADKPSDERTEHDLPELVLQHGDGMLQQQLGRADPMVDTQLENEAPEEMEQLQDAIIFSLTKIGEAARNHKRNGDLQWIRKAAKKLTSIAKELDLDSSSDLLKE</sequence>
<proteinExistence type="predicted"/>